<gene>
    <name evidence="2" type="ORF">RS694_16845</name>
</gene>
<dbReference type="GO" id="GO:0006935">
    <property type="term" value="P:chemotaxis"/>
    <property type="evidence" value="ECO:0007669"/>
    <property type="project" value="InterPro"/>
</dbReference>
<dbReference type="AlphaFoldDB" id="A0A1P8KDC2"/>
<feature type="domain" description="CheW-like" evidence="1">
    <location>
        <begin position="27"/>
        <end position="170"/>
    </location>
</feature>
<evidence type="ECO:0000259" key="1">
    <source>
        <dbReference type="PROSITE" id="PS50851"/>
    </source>
</evidence>
<dbReference type="PROSITE" id="PS50851">
    <property type="entry name" value="CHEW"/>
    <property type="match status" value="1"/>
</dbReference>
<dbReference type="InterPro" id="IPR036061">
    <property type="entry name" value="CheW-like_dom_sf"/>
</dbReference>
<dbReference type="InterPro" id="IPR002545">
    <property type="entry name" value="CheW-lke_dom"/>
</dbReference>
<dbReference type="eggNOG" id="COG0835">
    <property type="taxonomic scope" value="Bacteria"/>
</dbReference>
<dbReference type="GO" id="GO:0007165">
    <property type="term" value="P:signal transduction"/>
    <property type="evidence" value="ECO:0007669"/>
    <property type="project" value="InterPro"/>
</dbReference>
<proteinExistence type="predicted"/>
<evidence type="ECO:0000313" key="2">
    <source>
        <dbReference type="EMBL" id="APW44037.1"/>
    </source>
</evidence>
<sequence>MANREALRELQARLASRLQAARTEGMSVAWLAVRAGGRNYLFPLGQSGEIFPLANLQSVPYARAWFRGVLNIRGGLFGVVDLAAYVAEDGIARNEPASTEPSVVTLNAALDVNCALQVDGLLGLRGADAFSSSSAAEASAPAYFGNRFVDAAGEHWQEVNLRTLSQTSQFLSISA</sequence>
<dbReference type="Gene3D" id="2.40.50.180">
    <property type="entry name" value="CheA-289, Domain 4"/>
    <property type="match status" value="1"/>
</dbReference>
<reference evidence="2 3" key="1">
    <citation type="submission" date="2017-01" db="EMBL/GenBank/DDBJ databases">
        <authorList>
            <person name="Mah S.A."/>
            <person name="Swanson W.J."/>
            <person name="Moy G.W."/>
            <person name="Vacquier V.D."/>
        </authorList>
    </citation>
    <scope>NUCLEOTIDE SEQUENCE [LARGE SCALE GENOMIC DNA]</scope>
    <source>
        <strain evidence="2 3">DSM 22694</strain>
    </source>
</reference>
<keyword evidence="3" id="KW-1185">Reference proteome</keyword>
<dbReference type="Pfam" id="PF01584">
    <property type="entry name" value="CheW"/>
    <property type="match status" value="1"/>
</dbReference>
<dbReference type="STRING" id="1484693.RS694_16845"/>
<dbReference type="KEGG" id="rsb:RS694_16845"/>
<dbReference type="EMBL" id="CP019239">
    <property type="protein sequence ID" value="APW44037.1"/>
    <property type="molecule type" value="Genomic_DNA"/>
</dbReference>
<name>A0A1P8KDC2_9BURK</name>
<dbReference type="Proteomes" id="UP000186110">
    <property type="component" value="Chromosome"/>
</dbReference>
<protein>
    <submittedName>
        <fullName evidence="2">Chemotaxis protein CheW</fullName>
    </submittedName>
</protein>
<dbReference type="SUPFAM" id="SSF50341">
    <property type="entry name" value="CheW-like"/>
    <property type="match status" value="1"/>
</dbReference>
<dbReference type="RefSeq" id="WP_029708489.1">
    <property type="nucleotide sequence ID" value="NZ_CP019239.1"/>
</dbReference>
<organism evidence="2 3">
    <name type="scientific">Rhodoferax saidenbachensis</name>
    <dbReference type="NCBI Taxonomy" id="1484693"/>
    <lineage>
        <taxon>Bacteria</taxon>
        <taxon>Pseudomonadati</taxon>
        <taxon>Pseudomonadota</taxon>
        <taxon>Betaproteobacteria</taxon>
        <taxon>Burkholderiales</taxon>
        <taxon>Comamonadaceae</taxon>
        <taxon>Rhodoferax</taxon>
    </lineage>
</organism>
<evidence type="ECO:0000313" key="3">
    <source>
        <dbReference type="Proteomes" id="UP000186110"/>
    </source>
</evidence>
<accession>A0A1P8KDC2</accession>